<proteinExistence type="predicted"/>
<evidence type="ECO:0000313" key="1">
    <source>
        <dbReference type="EMBL" id="KAH7840209.1"/>
    </source>
</evidence>
<comment type="caution">
    <text evidence="1">The sequence shown here is derived from an EMBL/GenBank/DDBJ whole genome shotgun (WGS) entry which is preliminary data.</text>
</comment>
<evidence type="ECO:0000313" key="2">
    <source>
        <dbReference type="Proteomes" id="UP000828048"/>
    </source>
</evidence>
<reference evidence="1 2" key="1">
    <citation type="journal article" date="2021" name="Hortic Res">
        <title>High-quality reference genome and annotation aids understanding of berry development for evergreen blueberry (Vaccinium darrowii).</title>
        <authorList>
            <person name="Yu J."/>
            <person name="Hulse-Kemp A.M."/>
            <person name="Babiker E."/>
            <person name="Staton M."/>
        </authorList>
    </citation>
    <scope>NUCLEOTIDE SEQUENCE [LARGE SCALE GENOMIC DNA]</scope>
    <source>
        <strain evidence="2">cv. NJ 8807/NJ 8810</strain>
        <tissue evidence="1">Young leaf</tissue>
    </source>
</reference>
<sequence length="472" mass="53102">MKDWGRFREAGLLNEAAMEMKGRVALDEAAMERKGRVALEVRVRKLEREVLDYQRNMGLLLMEKQEWISICEGLIEEVDVANEVLKQQHEVHGGIDELRSLSKKLKDECKQFAKERGAFLEFVERLKSCKNCRSITQEVQQLIAHNSNQHSKSPLSSAAVNRAGQLGLTSMDVDIEEARGHSIIEEKGPSIGIANDHFDVQQVASRETREFPADPHHSELRKPKVGVHRTCLVKAMVDDAKVILRETLEGPKVHELLANYISDRSPSHAYKAAGTSTGKLPLAKTSRVTSETFVDDSERGTEGVSRCGLRKRRQDWQTVDPATQTPGEKRYNIRRHKTPGIAMEAQVSIDTKEKEATEVDDKGRDIGEAVSNPKVFSVRSQELSFDRNVRFKVTVEVDDSADAEKLVENRCLSKEGNCTSKYNSQDEKRNTFLNFFACEGDDDSGDDYDSGDDEPALSGELSFKKLLKFFLT</sequence>
<gene>
    <name evidence="1" type="ORF">Vadar_014174</name>
</gene>
<name>A0ACB7XHA7_9ERIC</name>
<dbReference type="Proteomes" id="UP000828048">
    <property type="component" value="Chromosome 10"/>
</dbReference>
<dbReference type="EMBL" id="CM037160">
    <property type="protein sequence ID" value="KAH7840209.1"/>
    <property type="molecule type" value="Genomic_DNA"/>
</dbReference>
<organism evidence="1 2">
    <name type="scientific">Vaccinium darrowii</name>
    <dbReference type="NCBI Taxonomy" id="229202"/>
    <lineage>
        <taxon>Eukaryota</taxon>
        <taxon>Viridiplantae</taxon>
        <taxon>Streptophyta</taxon>
        <taxon>Embryophyta</taxon>
        <taxon>Tracheophyta</taxon>
        <taxon>Spermatophyta</taxon>
        <taxon>Magnoliopsida</taxon>
        <taxon>eudicotyledons</taxon>
        <taxon>Gunneridae</taxon>
        <taxon>Pentapetalae</taxon>
        <taxon>asterids</taxon>
        <taxon>Ericales</taxon>
        <taxon>Ericaceae</taxon>
        <taxon>Vaccinioideae</taxon>
        <taxon>Vaccinieae</taxon>
        <taxon>Vaccinium</taxon>
    </lineage>
</organism>
<protein>
    <submittedName>
        <fullName evidence="1">Uncharacterized protein</fullName>
    </submittedName>
</protein>
<accession>A0ACB7XHA7</accession>
<keyword evidence="2" id="KW-1185">Reference proteome</keyword>